<keyword evidence="1" id="KW-0596">Phosphopantetheine</keyword>
<dbReference type="Gene3D" id="1.10.1200.10">
    <property type="entry name" value="ACP-like"/>
    <property type="match status" value="1"/>
</dbReference>
<dbReference type="Pfam" id="PF00501">
    <property type="entry name" value="AMP-binding"/>
    <property type="match status" value="1"/>
</dbReference>
<dbReference type="PROSITE" id="PS50075">
    <property type="entry name" value="CARRIER"/>
    <property type="match status" value="1"/>
</dbReference>
<dbReference type="InterPro" id="IPR036736">
    <property type="entry name" value="ACP-like_sf"/>
</dbReference>
<feature type="transmembrane region" description="Helical" evidence="5">
    <location>
        <begin position="40"/>
        <end position="62"/>
    </location>
</feature>
<feature type="compositionally biased region" description="Polar residues" evidence="4">
    <location>
        <begin position="251"/>
        <end position="263"/>
    </location>
</feature>
<dbReference type="InterPro" id="IPR009081">
    <property type="entry name" value="PP-bd_ACP"/>
</dbReference>
<dbReference type="InterPro" id="IPR010080">
    <property type="entry name" value="Thioester_reductase-like_dom"/>
</dbReference>
<dbReference type="SUPFAM" id="SSF56801">
    <property type="entry name" value="Acetyl-CoA synthetase-like"/>
    <property type="match status" value="1"/>
</dbReference>
<feature type="domain" description="Carrier" evidence="6">
    <location>
        <begin position="966"/>
        <end position="1044"/>
    </location>
</feature>
<dbReference type="PANTHER" id="PTHR44845:SF1">
    <property type="entry name" value="L-2-AMINOADIPATE REDUCTASE"/>
    <property type="match status" value="1"/>
</dbReference>
<gene>
    <name evidence="7" type="ORF">FOXB_10639</name>
</gene>
<dbReference type="SUPFAM" id="SSF51735">
    <property type="entry name" value="NAD(P)-binding Rossmann-fold domains"/>
    <property type="match status" value="1"/>
</dbReference>
<feature type="compositionally biased region" description="Basic and acidic residues" evidence="4">
    <location>
        <begin position="229"/>
        <end position="250"/>
    </location>
</feature>
<organism evidence="7">
    <name type="scientific">Fusarium oxysporum (strain Fo5176)</name>
    <name type="common">Fusarium vascular wilt</name>
    <dbReference type="NCBI Taxonomy" id="660025"/>
    <lineage>
        <taxon>Eukaryota</taxon>
        <taxon>Fungi</taxon>
        <taxon>Dikarya</taxon>
        <taxon>Ascomycota</taxon>
        <taxon>Pezizomycotina</taxon>
        <taxon>Sordariomycetes</taxon>
        <taxon>Hypocreomycetidae</taxon>
        <taxon>Hypocreales</taxon>
        <taxon>Nectriaceae</taxon>
        <taxon>Fusarium</taxon>
        <taxon>Fusarium oxysporum species complex</taxon>
    </lineage>
</organism>
<evidence type="ECO:0000256" key="2">
    <source>
        <dbReference type="ARBA" id="ARBA00022553"/>
    </source>
</evidence>
<evidence type="ECO:0000256" key="5">
    <source>
        <dbReference type="SAM" id="Phobius"/>
    </source>
</evidence>
<keyword evidence="3" id="KW-0436">Ligase</keyword>
<reference evidence="7" key="1">
    <citation type="journal article" date="2012" name="Mol. Plant Microbe Interact.">
        <title>A highly conserved effector in Fusarium oxysporum is required for full virulence on Arabidopsis.</title>
        <authorList>
            <person name="Thatcher L.F."/>
            <person name="Gardiner D.M."/>
            <person name="Kazan K."/>
            <person name="Manners J."/>
        </authorList>
    </citation>
    <scope>NUCLEOTIDE SEQUENCE [LARGE SCALE GENOMIC DNA]</scope>
    <source>
        <strain evidence="7">Fo5176</strain>
    </source>
</reference>
<accession>F9FW58</accession>
<evidence type="ECO:0000256" key="4">
    <source>
        <dbReference type="SAM" id="MobiDB-lite"/>
    </source>
</evidence>
<dbReference type="Gene3D" id="3.40.50.12780">
    <property type="entry name" value="N-terminal domain of ligase-like"/>
    <property type="match status" value="1"/>
</dbReference>
<dbReference type="OrthoDB" id="329835at2759"/>
<feature type="region of interest" description="Disordered" evidence="4">
    <location>
        <begin position="207"/>
        <end position="293"/>
    </location>
</feature>
<feature type="compositionally biased region" description="Polar residues" evidence="4">
    <location>
        <begin position="158"/>
        <end position="167"/>
    </location>
</feature>
<keyword evidence="5" id="KW-0472">Membrane</keyword>
<protein>
    <recommendedName>
        <fullName evidence="6">Carrier domain-containing protein</fullName>
    </recommendedName>
</protein>
<feature type="compositionally biased region" description="Low complexity" evidence="4">
    <location>
        <begin position="174"/>
        <end position="184"/>
    </location>
</feature>
<dbReference type="InterPro" id="IPR013120">
    <property type="entry name" value="FAR_NAD-bd"/>
</dbReference>
<dbReference type="InterPro" id="IPR042099">
    <property type="entry name" value="ANL_N_sf"/>
</dbReference>
<keyword evidence="5" id="KW-0812">Transmembrane</keyword>
<evidence type="ECO:0000259" key="6">
    <source>
        <dbReference type="PROSITE" id="PS50075"/>
    </source>
</evidence>
<feature type="region of interest" description="Disordered" evidence="4">
    <location>
        <begin position="306"/>
        <end position="332"/>
    </location>
</feature>
<dbReference type="InterPro" id="IPR045851">
    <property type="entry name" value="AMP-bd_C_sf"/>
</dbReference>
<keyword evidence="2" id="KW-0597">Phosphoprotein</keyword>
<dbReference type="SUPFAM" id="SSF47336">
    <property type="entry name" value="ACP-like"/>
    <property type="match status" value="1"/>
</dbReference>
<name>F9FW58_FUSOF</name>
<dbReference type="PaxDb" id="5507-FOXG_01868P0"/>
<dbReference type="PANTHER" id="PTHR44845">
    <property type="entry name" value="CARRIER DOMAIN-CONTAINING PROTEIN"/>
    <property type="match status" value="1"/>
</dbReference>
<dbReference type="Pfam" id="PF07993">
    <property type="entry name" value="NAD_binding_4"/>
    <property type="match status" value="1"/>
</dbReference>
<dbReference type="Gene3D" id="3.40.50.720">
    <property type="entry name" value="NAD(P)-binding Rossmann-like Domain"/>
    <property type="match status" value="1"/>
</dbReference>
<feature type="region of interest" description="Disordered" evidence="4">
    <location>
        <begin position="158"/>
        <end position="192"/>
    </location>
</feature>
<dbReference type="GO" id="GO:0016874">
    <property type="term" value="F:ligase activity"/>
    <property type="evidence" value="ECO:0007669"/>
    <property type="project" value="UniProtKB-KW"/>
</dbReference>
<dbReference type="Pfam" id="PF00550">
    <property type="entry name" value="PP-binding"/>
    <property type="match status" value="1"/>
</dbReference>
<feature type="transmembrane region" description="Helical" evidence="5">
    <location>
        <begin position="83"/>
        <end position="99"/>
    </location>
</feature>
<evidence type="ECO:0000313" key="7">
    <source>
        <dbReference type="EMBL" id="EGU78850.1"/>
    </source>
</evidence>
<dbReference type="STRING" id="660025.F9FW58"/>
<dbReference type="InterPro" id="IPR000873">
    <property type="entry name" value="AMP-dep_synth/lig_dom"/>
</dbReference>
<dbReference type="InterPro" id="IPR036291">
    <property type="entry name" value="NAD(P)-bd_dom_sf"/>
</dbReference>
<dbReference type="CDD" id="cd05235">
    <property type="entry name" value="SDR_e1"/>
    <property type="match status" value="1"/>
</dbReference>
<proteinExistence type="predicted"/>
<evidence type="ECO:0000256" key="3">
    <source>
        <dbReference type="ARBA" id="ARBA00022598"/>
    </source>
</evidence>
<dbReference type="Gene3D" id="3.30.300.30">
    <property type="match status" value="1"/>
</dbReference>
<sequence length="1382" mass="152743">MMAPVPPVNQVGIAWPNILSLYVRGHHCLGWDCLTPSEQAGIIISATVILIVLLFTYMYYLGRITTAHQEIVLRRQRRHRSRSFALAPTVSLVQLPPVPRFPSQQVSYQPVLYHPPLAPLVPVALPHLQGPSGVVPQQQIPVFLPIQPTTYVQPQPIFQPTTRQNEQVRPLQRSGSCPASMSSSGLPPRHPSWRQRLRRAFGLPLGKASTVGSESVPGTPAMPQPPPEGSHRESNANRYADKQTEARDAPRNSQDLGRNSGPSDHSRGSDRSNTADSDRIRSPGSAAATVHSDDYDLISNVQLQHTHHNASNGQESRGQTDLSNANDSNLSDYHNPLAMLPARLPFNPMQKPSTPKSVMLDSRQHIDQLEFVMPGRQSRAHTPTLSRQPPIRTYHPECEQHHRGREMHRRNWDSTHHWPVNTSAHSSRGRHLLAMCLRLEHNMWLFSRHDVADPTEDLGWGGYIGGIHEIFHKNAVAHPDRLCVTETVTSKAPTRTYTYRQIDEASNNIANYLRDSGIQNGDVVMIFAHRSAELVCAYMGTLAAGAIVTVLDPQYPPQRQQIYLQVSKPTALISIRKATEESGPLAPLVQKCIDDELSIKIKIPDLRFTDDGELTAGEDRADIFANVKERASTPPDMLIGPDSNCTLSFTSGTQGLPKGVLGRHYSLAKYFPWMAERFGLSSESVFACLSGISHDPIQRDIMTPLALGASLILPTKEDIQHVRLSEWMRKWSPTTTHLTPAMGQILVGGATAQFPSLRQVFFFGDVLTTRDCRSLQTSRAVSYFEVPSAQEDPTALDSLGDSIPAGWGMKGVQVLVVDREDHTKISPIGVVGEIYIRAAGLAEKWVEADKANDKGEPWRKYYKGPRDRLYVTGDLGEYRPDGADINEEGVEIGPCTVYLKRFRRIQAEVRDHLKSRLPAHSVPSIYIVLQKLPLNPNGKVDSPNLPFPDASLMTEDASEEDLKSWETFSETEKTIATQWSTLIPGLNAKMVRPDSSFFDCGGHSLLAQQLLLNLRKELRVDVTISVLYANPTLRGLGSAVDSLRSGQAVTVDPKDILDRKNTKLIACIRGAKDLKFAKERLAERISCVIGDLSKPRIGLDDASWKHVADTADAFIHNAAYVHWIARYEQMMGPNVLSTIDAMKLCNEGKPKLFSFAATGRGAVLEYDDLLPNRTGLGTGYEQTKWVSEQLVREAGRRGLRGAIVRPGYILGSRNSGVSNTGDWIVRLLKGCCQLSARPRIINSINAIPVNHVACVVVASTLNPLPGMNVVHVTAHPRLRMNKLLSALSYYATANLPSTTHAPKLDNRNAMAVLRDDADRWIDIDDSAGDGISREDIGRYLRYLVEIKFMAAPTGRGRKLPEIDTSIAEAQAQWGVGGRGGAS</sequence>
<dbReference type="EMBL" id="AFQF01002733">
    <property type="protein sequence ID" value="EGU78850.1"/>
    <property type="molecule type" value="Genomic_DNA"/>
</dbReference>
<evidence type="ECO:0000256" key="1">
    <source>
        <dbReference type="ARBA" id="ARBA00022450"/>
    </source>
</evidence>
<keyword evidence="5" id="KW-1133">Transmembrane helix</keyword>
<comment type="caution">
    <text evidence="7">The sequence shown here is derived from an EMBL/GenBank/DDBJ whole genome shotgun (WGS) entry which is preliminary data.</text>
</comment>